<comment type="caution">
    <text evidence="1">The sequence shown here is derived from an EMBL/GenBank/DDBJ whole genome shotgun (WGS) entry which is preliminary data.</text>
</comment>
<gene>
    <name evidence="1" type="ORF">KUCAC02_012401</name>
</gene>
<reference evidence="1" key="1">
    <citation type="submission" date="2022-05" db="EMBL/GenBank/DDBJ databases">
        <title>Chromosome-level genome of Chaenocephalus aceratus.</title>
        <authorList>
            <person name="Park H."/>
        </authorList>
    </citation>
    <scope>NUCLEOTIDE SEQUENCE</scope>
    <source>
        <strain evidence="1">KU_202001</strain>
    </source>
</reference>
<protein>
    <submittedName>
        <fullName evidence="1">Uncharacterized protein</fullName>
    </submittedName>
</protein>
<proteinExistence type="predicted"/>
<name>A0ACB9XCL5_CHAAC</name>
<organism evidence="1 2">
    <name type="scientific">Chaenocephalus aceratus</name>
    <name type="common">Blackfin icefish</name>
    <name type="synonym">Chaenichthys aceratus</name>
    <dbReference type="NCBI Taxonomy" id="36190"/>
    <lineage>
        <taxon>Eukaryota</taxon>
        <taxon>Metazoa</taxon>
        <taxon>Chordata</taxon>
        <taxon>Craniata</taxon>
        <taxon>Vertebrata</taxon>
        <taxon>Euteleostomi</taxon>
        <taxon>Actinopterygii</taxon>
        <taxon>Neopterygii</taxon>
        <taxon>Teleostei</taxon>
        <taxon>Neoteleostei</taxon>
        <taxon>Acanthomorphata</taxon>
        <taxon>Eupercaria</taxon>
        <taxon>Perciformes</taxon>
        <taxon>Notothenioidei</taxon>
        <taxon>Channichthyidae</taxon>
        <taxon>Chaenocephalus</taxon>
    </lineage>
</organism>
<dbReference type="EMBL" id="CM043791">
    <property type="protein sequence ID" value="KAI4823846.1"/>
    <property type="molecule type" value="Genomic_DNA"/>
</dbReference>
<evidence type="ECO:0000313" key="2">
    <source>
        <dbReference type="Proteomes" id="UP001057452"/>
    </source>
</evidence>
<accession>A0ACB9XCL5</accession>
<sequence>MVEHLVYRYALLTSRTPPSLLPRAQETQRTQNLAPKTQIFMRPSNTVGPPGAALLWDPAQRAHFKELPPPEKALPTSRRENKGRVFTTLLLLRPWSQHLVLFLHPASSSSLRRTPLPPHVMAQVWYATSGGCRTARAWMKSANRVEVVWGPVRGQRGPVRGPTGHHLLGSGARGDGPPGGGSDSLHLQEFGAENQDELQAQSGLQRLGLFRSHLPKPGVVTETSRHPPH</sequence>
<keyword evidence="2" id="KW-1185">Reference proteome</keyword>
<evidence type="ECO:0000313" key="1">
    <source>
        <dbReference type="EMBL" id="KAI4823846.1"/>
    </source>
</evidence>
<dbReference type="Proteomes" id="UP001057452">
    <property type="component" value="Chromosome 7"/>
</dbReference>